<comment type="caution">
    <text evidence="2">The sequence shown here is derived from an EMBL/GenBank/DDBJ whole genome shotgun (WGS) entry which is preliminary data.</text>
</comment>
<dbReference type="EMBL" id="BRZM01000030">
    <property type="protein sequence ID" value="GLD57401.1"/>
    <property type="molecule type" value="Genomic_DNA"/>
</dbReference>
<organism evidence="2 3">
    <name type="scientific">Lates japonicus</name>
    <name type="common">Japanese lates</name>
    <dbReference type="NCBI Taxonomy" id="270547"/>
    <lineage>
        <taxon>Eukaryota</taxon>
        <taxon>Metazoa</taxon>
        <taxon>Chordata</taxon>
        <taxon>Craniata</taxon>
        <taxon>Vertebrata</taxon>
        <taxon>Euteleostomi</taxon>
        <taxon>Actinopterygii</taxon>
        <taxon>Neopterygii</taxon>
        <taxon>Teleostei</taxon>
        <taxon>Neoteleostei</taxon>
        <taxon>Acanthomorphata</taxon>
        <taxon>Carangaria</taxon>
        <taxon>Carangaria incertae sedis</taxon>
        <taxon>Centropomidae</taxon>
        <taxon>Lates</taxon>
    </lineage>
</organism>
<gene>
    <name evidence="2" type="ORF">AKAME5_000962900</name>
</gene>
<name>A0AAD3MP72_LATJO</name>
<feature type="compositionally biased region" description="Basic and acidic residues" evidence="1">
    <location>
        <begin position="342"/>
        <end position="351"/>
    </location>
</feature>
<reference evidence="2" key="1">
    <citation type="submission" date="2022-08" db="EMBL/GenBank/DDBJ databases">
        <title>Genome sequencing of akame (Lates japonicus).</title>
        <authorList>
            <person name="Hashiguchi Y."/>
            <person name="Takahashi H."/>
        </authorList>
    </citation>
    <scope>NUCLEOTIDE SEQUENCE</scope>
    <source>
        <strain evidence="2">Kochi</strain>
    </source>
</reference>
<dbReference type="Proteomes" id="UP001279410">
    <property type="component" value="Unassembled WGS sequence"/>
</dbReference>
<feature type="compositionally biased region" description="Low complexity" evidence="1">
    <location>
        <begin position="85"/>
        <end position="136"/>
    </location>
</feature>
<evidence type="ECO:0000313" key="3">
    <source>
        <dbReference type="Proteomes" id="UP001279410"/>
    </source>
</evidence>
<proteinExistence type="predicted"/>
<feature type="compositionally biased region" description="Basic and acidic residues" evidence="1">
    <location>
        <begin position="256"/>
        <end position="266"/>
    </location>
</feature>
<feature type="region of interest" description="Disordered" evidence="1">
    <location>
        <begin position="208"/>
        <end position="351"/>
    </location>
</feature>
<evidence type="ECO:0000256" key="1">
    <source>
        <dbReference type="SAM" id="MobiDB-lite"/>
    </source>
</evidence>
<dbReference type="AlphaFoldDB" id="A0AAD3MP72"/>
<feature type="compositionally biased region" description="Basic and acidic residues" evidence="1">
    <location>
        <begin position="289"/>
        <end position="300"/>
    </location>
</feature>
<feature type="compositionally biased region" description="Polar residues" evidence="1">
    <location>
        <begin position="139"/>
        <end position="156"/>
    </location>
</feature>
<feature type="region of interest" description="Disordered" evidence="1">
    <location>
        <begin position="64"/>
        <end position="195"/>
    </location>
</feature>
<accession>A0AAD3MP72</accession>
<evidence type="ECO:0000313" key="2">
    <source>
        <dbReference type="EMBL" id="GLD57401.1"/>
    </source>
</evidence>
<sequence>MDERGDGEHIGRNRPLIPLLFFPRGNRPPADQPNAAIVAWMEILLNFGIEEAGFAVIHDFLDGEDQENQDNNNNDNNENRDNDNNDNNGNNGNQLNDNNGNNENQLNDNNGNNENQLNDNNVNDDNNSNNENQGDNDTGHNADNSNENVEGASTSAGVEVDQGVEEDNPLPGGSRKRSRDDDEEDNDSNSSKQFRWWDEFADSCTDCSSEGYATDCDDNNTDSYTDWATTNSPIERAGADDEVAEDDPQPGPSRTRSREHDTEDKKRDKKSRRCYDFADDNSDTVTVATDRDLTDSRDSSDVAGNADAVTERSQEVNQQEEEEATQTRPCRKRPRGNNSDEDVGRSKDARC</sequence>
<keyword evidence="3" id="KW-1185">Reference proteome</keyword>
<feature type="compositionally biased region" description="Polar residues" evidence="1">
    <location>
        <begin position="221"/>
        <end position="233"/>
    </location>
</feature>
<protein>
    <submittedName>
        <fullName evidence="2">Myb-like protein D</fullName>
    </submittedName>
</protein>